<evidence type="ECO:0000313" key="1">
    <source>
        <dbReference type="EMBL" id="CAF1600535.1"/>
    </source>
</evidence>
<dbReference type="AlphaFoldDB" id="A0A816AQ82"/>
<reference evidence="1" key="1">
    <citation type="submission" date="2021-02" db="EMBL/GenBank/DDBJ databases">
        <authorList>
            <person name="Nowell W R."/>
        </authorList>
    </citation>
    <scope>NUCLEOTIDE SEQUENCE</scope>
</reference>
<dbReference type="InterPro" id="IPR032675">
    <property type="entry name" value="LRR_dom_sf"/>
</dbReference>
<name>A0A816AQ82_ADIRI</name>
<dbReference type="Proteomes" id="UP000663828">
    <property type="component" value="Unassembled WGS sequence"/>
</dbReference>
<comment type="caution">
    <text evidence="1">The sequence shown here is derived from an EMBL/GenBank/DDBJ whole genome shotgun (WGS) entry which is preliminary data.</text>
</comment>
<dbReference type="Gene3D" id="3.80.10.10">
    <property type="entry name" value="Ribonuclease Inhibitor"/>
    <property type="match status" value="1"/>
</dbReference>
<evidence type="ECO:0008006" key="3">
    <source>
        <dbReference type="Google" id="ProtNLM"/>
    </source>
</evidence>
<gene>
    <name evidence="1" type="ORF">XAT740_LOCUS47660</name>
</gene>
<accession>A0A816AQ82</accession>
<protein>
    <recommendedName>
        <fullName evidence="3">F-box domain-containing protein</fullName>
    </recommendedName>
</protein>
<keyword evidence="2" id="KW-1185">Reference proteome</keyword>
<organism evidence="1 2">
    <name type="scientific">Adineta ricciae</name>
    <name type="common">Rotifer</name>
    <dbReference type="NCBI Taxonomy" id="249248"/>
    <lineage>
        <taxon>Eukaryota</taxon>
        <taxon>Metazoa</taxon>
        <taxon>Spiralia</taxon>
        <taxon>Gnathifera</taxon>
        <taxon>Rotifera</taxon>
        <taxon>Eurotatoria</taxon>
        <taxon>Bdelloidea</taxon>
        <taxon>Adinetida</taxon>
        <taxon>Adinetidae</taxon>
        <taxon>Adineta</taxon>
    </lineage>
</organism>
<sequence>MVTCAEQLPTEIWLMIFRYFEVHYIIQIFHSLNSYFNEIFSSNHLLFYLRLKQTDLTDSLFIKSIFPRTRYLECSLQLRILVILQFLQSYSHQLLQLRKLSIHICRASECHTSSICQLLKQIPHLEHLSLICSLDKISFESILTIQTLKTCHLVLQVSKSLPDQLFTVNHSIKKLRVLFLGNIDNRLIYCLLSHMPDVRQVKISGSYYSFGIQTVFNERLFILSNLRYLKVKFSNGNLNKDCFTELHSIMPCLRYFQFDYSKHILSQSFIDIFLSSWWPIIEQIPYIRINIKGHLRIELNDDNIQMNIEKYRQKLLQRMRQSNNTVNVTWTDRDYHTLTYIEIFIDNFSLKKI</sequence>
<dbReference type="SUPFAM" id="SSF52047">
    <property type="entry name" value="RNI-like"/>
    <property type="match status" value="1"/>
</dbReference>
<proteinExistence type="predicted"/>
<dbReference type="EMBL" id="CAJNOR010006658">
    <property type="protein sequence ID" value="CAF1600535.1"/>
    <property type="molecule type" value="Genomic_DNA"/>
</dbReference>
<evidence type="ECO:0000313" key="2">
    <source>
        <dbReference type="Proteomes" id="UP000663828"/>
    </source>
</evidence>